<feature type="domain" description="Acyltransferase 3" evidence="2">
    <location>
        <begin position="11"/>
        <end position="322"/>
    </location>
</feature>
<evidence type="ECO:0000256" key="1">
    <source>
        <dbReference type="SAM" id="Phobius"/>
    </source>
</evidence>
<feature type="transmembrane region" description="Helical" evidence="1">
    <location>
        <begin position="41"/>
        <end position="66"/>
    </location>
</feature>
<feature type="transmembrane region" description="Helical" evidence="1">
    <location>
        <begin position="309"/>
        <end position="327"/>
    </location>
</feature>
<feature type="transmembrane region" description="Helical" evidence="1">
    <location>
        <begin position="245"/>
        <end position="265"/>
    </location>
</feature>
<keyword evidence="1" id="KW-0472">Membrane</keyword>
<feature type="transmembrane region" description="Helical" evidence="1">
    <location>
        <begin position="286"/>
        <end position="303"/>
    </location>
</feature>
<feature type="transmembrane region" description="Helical" evidence="1">
    <location>
        <begin position="127"/>
        <end position="149"/>
    </location>
</feature>
<name>A0A382FKF7_9ZZZZ</name>
<dbReference type="GO" id="GO:0016747">
    <property type="term" value="F:acyltransferase activity, transferring groups other than amino-acyl groups"/>
    <property type="evidence" value="ECO:0007669"/>
    <property type="project" value="InterPro"/>
</dbReference>
<feature type="transmembrane region" description="Helical" evidence="1">
    <location>
        <begin position="12"/>
        <end position="29"/>
    </location>
</feature>
<accession>A0A382FKF7</accession>
<sequence>MQTSNQRYPLLDALRYVAAIIVAVCHYNLQFGGGYYVSYEYLGIIGVEVFFVLSGFVLANQINLILLSRDKITFLKIFLSRRWIRTIPSYLVALTFAGILFGYGDLYNLFIHVIYSQNLISDRPPHQFFGVGWTLSVEEWFYIIFPCFLLISCKFYKSRQAYFHSTILFLLLFGLMRALCEPGTEWGAEVRRAVIFRLDSIAYGYLSFTLKDQLGLKNNLLIFAVLAFIFVFFNTQNSILLANNYMQNAFPIVCGVFFGSLMIILSKITQVNKNPIIKVLDFLARTSYPIYLFHIIVIGLMKLSGNSSIWGFLISIHVFAIVFHFAFEYQLLANRPKYPKL</sequence>
<feature type="transmembrane region" description="Helical" evidence="1">
    <location>
        <begin position="161"/>
        <end position="178"/>
    </location>
</feature>
<dbReference type="InterPro" id="IPR002656">
    <property type="entry name" value="Acyl_transf_3_dom"/>
</dbReference>
<keyword evidence="1" id="KW-0812">Transmembrane</keyword>
<dbReference type="PANTHER" id="PTHR23028:SF53">
    <property type="entry name" value="ACYL_TRANSF_3 DOMAIN-CONTAINING PROTEIN"/>
    <property type="match status" value="1"/>
</dbReference>
<dbReference type="InterPro" id="IPR050879">
    <property type="entry name" value="Acyltransferase_3"/>
</dbReference>
<proteinExistence type="predicted"/>
<dbReference type="EMBL" id="UINC01050512">
    <property type="protein sequence ID" value="SVB63558.1"/>
    <property type="molecule type" value="Genomic_DNA"/>
</dbReference>
<feature type="transmembrane region" description="Helical" evidence="1">
    <location>
        <begin position="220"/>
        <end position="239"/>
    </location>
</feature>
<dbReference type="PANTHER" id="PTHR23028">
    <property type="entry name" value="ACETYLTRANSFERASE"/>
    <property type="match status" value="1"/>
</dbReference>
<evidence type="ECO:0000313" key="3">
    <source>
        <dbReference type="EMBL" id="SVB63558.1"/>
    </source>
</evidence>
<protein>
    <recommendedName>
        <fullName evidence="2">Acyltransferase 3 domain-containing protein</fullName>
    </recommendedName>
</protein>
<dbReference type="GO" id="GO:0009103">
    <property type="term" value="P:lipopolysaccharide biosynthetic process"/>
    <property type="evidence" value="ECO:0007669"/>
    <property type="project" value="TreeGrafter"/>
</dbReference>
<evidence type="ECO:0000259" key="2">
    <source>
        <dbReference type="Pfam" id="PF01757"/>
    </source>
</evidence>
<dbReference type="Pfam" id="PF01757">
    <property type="entry name" value="Acyl_transf_3"/>
    <property type="match status" value="1"/>
</dbReference>
<gene>
    <name evidence="3" type="ORF">METZ01_LOCUS216412</name>
</gene>
<dbReference type="AlphaFoldDB" id="A0A382FKF7"/>
<feature type="transmembrane region" description="Helical" evidence="1">
    <location>
        <begin position="87"/>
        <end position="115"/>
    </location>
</feature>
<organism evidence="3">
    <name type="scientific">marine metagenome</name>
    <dbReference type="NCBI Taxonomy" id="408172"/>
    <lineage>
        <taxon>unclassified sequences</taxon>
        <taxon>metagenomes</taxon>
        <taxon>ecological metagenomes</taxon>
    </lineage>
</organism>
<reference evidence="3" key="1">
    <citation type="submission" date="2018-05" db="EMBL/GenBank/DDBJ databases">
        <authorList>
            <person name="Lanie J.A."/>
            <person name="Ng W.-L."/>
            <person name="Kazmierczak K.M."/>
            <person name="Andrzejewski T.M."/>
            <person name="Davidsen T.M."/>
            <person name="Wayne K.J."/>
            <person name="Tettelin H."/>
            <person name="Glass J.I."/>
            <person name="Rusch D."/>
            <person name="Podicherti R."/>
            <person name="Tsui H.-C.T."/>
            <person name="Winkler M.E."/>
        </authorList>
    </citation>
    <scope>NUCLEOTIDE SEQUENCE</scope>
</reference>
<dbReference type="GO" id="GO:0016020">
    <property type="term" value="C:membrane"/>
    <property type="evidence" value="ECO:0007669"/>
    <property type="project" value="TreeGrafter"/>
</dbReference>
<keyword evidence="1" id="KW-1133">Transmembrane helix</keyword>